<evidence type="ECO:0000313" key="3">
    <source>
        <dbReference type="Proteomes" id="UP001152320"/>
    </source>
</evidence>
<keyword evidence="3" id="KW-1185">Reference proteome</keyword>
<feature type="transmembrane region" description="Helical" evidence="1">
    <location>
        <begin position="16"/>
        <end position="34"/>
    </location>
</feature>
<name>A0A9Q0YB23_HOLLE</name>
<evidence type="ECO:0000313" key="2">
    <source>
        <dbReference type="EMBL" id="KAJ8018000.1"/>
    </source>
</evidence>
<proteinExistence type="predicted"/>
<dbReference type="Proteomes" id="UP001152320">
    <property type="component" value="Unassembled WGS sequence"/>
</dbReference>
<keyword evidence="1" id="KW-1133">Transmembrane helix</keyword>
<evidence type="ECO:0000256" key="1">
    <source>
        <dbReference type="SAM" id="Phobius"/>
    </source>
</evidence>
<sequence>MGQVCKFRDFVSFLKYLFLVHYIWVSFLWTGMAARRDSVSGFAERVLAADIDALERQAEIPALV</sequence>
<comment type="caution">
    <text evidence="2">The sequence shown here is derived from an EMBL/GenBank/DDBJ whole genome shotgun (WGS) entry which is preliminary data.</text>
</comment>
<keyword evidence="1" id="KW-0812">Transmembrane</keyword>
<reference evidence="2" key="1">
    <citation type="submission" date="2021-10" db="EMBL/GenBank/DDBJ databases">
        <title>Tropical sea cucumber genome reveals ecological adaptation and Cuvierian tubules defense mechanism.</title>
        <authorList>
            <person name="Chen T."/>
        </authorList>
    </citation>
    <scope>NUCLEOTIDE SEQUENCE</scope>
    <source>
        <strain evidence="2">Nanhai2018</strain>
        <tissue evidence="2">Muscle</tissue>
    </source>
</reference>
<protein>
    <submittedName>
        <fullName evidence="2">Uncharacterized protein</fullName>
    </submittedName>
</protein>
<gene>
    <name evidence="2" type="ORF">HOLleu_44250</name>
</gene>
<dbReference type="AlphaFoldDB" id="A0A9Q0YB23"/>
<organism evidence="2 3">
    <name type="scientific">Holothuria leucospilota</name>
    <name type="common">Black long sea cucumber</name>
    <name type="synonym">Mertensiothuria leucospilota</name>
    <dbReference type="NCBI Taxonomy" id="206669"/>
    <lineage>
        <taxon>Eukaryota</taxon>
        <taxon>Metazoa</taxon>
        <taxon>Echinodermata</taxon>
        <taxon>Eleutherozoa</taxon>
        <taxon>Echinozoa</taxon>
        <taxon>Holothuroidea</taxon>
        <taxon>Aspidochirotacea</taxon>
        <taxon>Aspidochirotida</taxon>
        <taxon>Holothuriidae</taxon>
        <taxon>Holothuria</taxon>
    </lineage>
</organism>
<dbReference type="EMBL" id="JAIZAY010000734">
    <property type="protein sequence ID" value="KAJ8018000.1"/>
    <property type="molecule type" value="Genomic_DNA"/>
</dbReference>
<keyword evidence="1" id="KW-0472">Membrane</keyword>
<accession>A0A9Q0YB23</accession>